<keyword evidence="1" id="KW-1185">Reference proteome</keyword>
<name>A0A6J3M278_9PEZI</name>
<evidence type="ECO:0000313" key="1">
    <source>
        <dbReference type="Proteomes" id="UP000504637"/>
    </source>
</evidence>
<gene>
    <name evidence="2" type="ORF">K489DRAFT_251690</name>
</gene>
<accession>A0A6J3M278</accession>
<dbReference type="Proteomes" id="UP000504637">
    <property type="component" value="Unplaced"/>
</dbReference>
<reference evidence="2" key="3">
    <citation type="submission" date="2025-08" db="UniProtKB">
        <authorList>
            <consortium name="RefSeq"/>
        </authorList>
    </citation>
    <scope>IDENTIFICATION</scope>
    <source>
        <strain evidence="2">CBS 342.82</strain>
    </source>
</reference>
<reference evidence="2" key="1">
    <citation type="submission" date="2020-01" db="EMBL/GenBank/DDBJ databases">
        <authorList>
            <consortium name="DOE Joint Genome Institute"/>
            <person name="Haridas S."/>
            <person name="Albert R."/>
            <person name="Binder M."/>
            <person name="Bloem J."/>
            <person name="Labutti K."/>
            <person name="Salamov A."/>
            <person name="Andreopoulos B."/>
            <person name="Baker S.E."/>
            <person name="Barry K."/>
            <person name="Bills G."/>
            <person name="Bluhm B.H."/>
            <person name="Cannon C."/>
            <person name="Castanera R."/>
            <person name="Culley D.E."/>
            <person name="Daum C."/>
            <person name="Ezra D."/>
            <person name="Gonzalez J.B."/>
            <person name="Henrissat B."/>
            <person name="Kuo A."/>
            <person name="Liang C."/>
            <person name="Lipzen A."/>
            <person name="Lutzoni F."/>
            <person name="Magnuson J."/>
            <person name="Mondo S."/>
            <person name="Nolan M."/>
            <person name="Ohm R."/>
            <person name="Pangilinan J."/>
            <person name="Park H.-J."/>
            <person name="Ramirez L."/>
            <person name="Alfaro M."/>
            <person name="Sun H."/>
            <person name="Tritt A."/>
            <person name="Yoshinaga Y."/>
            <person name="Zwiers L.-H."/>
            <person name="Turgeon B.G."/>
            <person name="Goodwin S.B."/>
            <person name="Spatafora J.W."/>
            <person name="Crous P.W."/>
            <person name="Grigoriev I.V."/>
        </authorList>
    </citation>
    <scope>NUCLEOTIDE SEQUENCE</scope>
    <source>
        <strain evidence="2">CBS 342.82</strain>
    </source>
</reference>
<reference evidence="2" key="2">
    <citation type="submission" date="2020-04" db="EMBL/GenBank/DDBJ databases">
        <authorList>
            <consortium name="NCBI Genome Project"/>
        </authorList>
    </citation>
    <scope>NUCLEOTIDE SEQUENCE</scope>
    <source>
        <strain evidence="2">CBS 342.82</strain>
    </source>
</reference>
<dbReference type="AlphaFoldDB" id="A0A6J3M278"/>
<dbReference type="GeneID" id="54357761"/>
<proteinExistence type="predicted"/>
<dbReference type="RefSeq" id="XP_033458635.1">
    <property type="nucleotide sequence ID" value="XM_033599962.1"/>
</dbReference>
<protein>
    <submittedName>
        <fullName evidence="2">Uncharacterized protein</fullName>
    </submittedName>
</protein>
<evidence type="ECO:0000313" key="2">
    <source>
        <dbReference type="RefSeq" id="XP_033458635.1"/>
    </source>
</evidence>
<organism evidence="2">
    <name type="scientific">Dissoconium aciculare CBS 342.82</name>
    <dbReference type="NCBI Taxonomy" id="1314786"/>
    <lineage>
        <taxon>Eukaryota</taxon>
        <taxon>Fungi</taxon>
        <taxon>Dikarya</taxon>
        <taxon>Ascomycota</taxon>
        <taxon>Pezizomycotina</taxon>
        <taxon>Dothideomycetes</taxon>
        <taxon>Dothideomycetidae</taxon>
        <taxon>Mycosphaerellales</taxon>
        <taxon>Dissoconiaceae</taxon>
        <taxon>Dissoconium</taxon>
    </lineage>
</organism>
<sequence>MSLLRRRVVAVAMHRISGIIRWSLRTADGFGRVVRRPCHVGAGLMLSAAGVSPIEGKLSPVLQFSRTLQGVFFLPRLQKWVYILQRYVSRASFFSCLMTLTDCLRYHLGTQPKLKPLDLSVHIALPLS</sequence>